<evidence type="ECO:0000313" key="1">
    <source>
        <dbReference type="EMBL" id="MPL64509.1"/>
    </source>
</evidence>
<name>A0A644TCK9_9ZZZZ</name>
<dbReference type="EMBL" id="VSSQ01000025">
    <property type="protein sequence ID" value="MPL64509.1"/>
    <property type="molecule type" value="Genomic_DNA"/>
</dbReference>
<sequence length="194" mass="22657">MDYAEPSVLDAYLTDTEKRTLELFQALVREKGALRESYAIRLADVLGNPGEFAFYIHCSDDQRLIRTFHLLRVFRENVELLVHKTWVNESEEKPKQILFEDLKVFVEDYRAERMGSAFRRFVSIARAIPSLLFGSAGRAPDFLEYAFRIDPKFGLFFWFVGELEKQMRSTGEIEARDELYKLETLLGAYILSCF</sequence>
<comment type="caution">
    <text evidence="1">The sequence shown here is derived from an EMBL/GenBank/DDBJ whole genome shotgun (WGS) entry which is preliminary data.</text>
</comment>
<gene>
    <name evidence="1" type="ORF">SDC9_10164</name>
</gene>
<organism evidence="1">
    <name type="scientific">bioreactor metagenome</name>
    <dbReference type="NCBI Taxonomy" id="1076179"/>
    <lineage>
        <taxon>unclassified sequences</taxon>
        <taxon>metagenomes</taxon>
        <taxon>ecological metagenomes</taxon>
    </lineage>
</organism>
<accession>A0A644TCK9</accession>
<dbReference type="AlphaFoldDB" id="A0A644TCK9"/>
<proteinExistence type="predicted"/>
<reference evidence="1" key="1">
    <citation type="submission" date="2019-08" db="EMBL/GenBank/DDBJ databases">
        <authorList>
            <person name="Kucharzyk K."/>
            <person name="Murdoch R.W."/>
            <person name="Higgins S."/>
            <person name="Loffler F."/>
        </authorList>
    </citation>
    <scope>NUCLEOTIDE SEQUENCE</scope>
</reference>
<protein>
    <submittedName>
        <fullName evidence="1">Uncharacterized protein</fullName>
    </submittedName>
</protein>